<feature type="compositionally biased region" description="Gly residues" evidence="1">
    <location>
        <begin position="190"/>
        <end position="199"/>
    </location>
</feature>
<dbReference type="Proteomes" id="UP001163046">
    <property type="component" value="Unassembled WGS sequence"/>
</dbReference>
<reference evidence="2" key="1">
    <citation type="submission" date="2023-01" db="EMBL/GenBank/DDBJ databases">
        <title>Genome assembly of the deep-sea coral Lophelia pertusa.</title>
        <authorList>
            <person name="Herrera S."/>
            <person name="Cordes E."/>
        </authorList>
    </citation>
    <scope>NUCLEOTIDE SEQUENCE</scope>
    <source>
        <strain evidence="2">USNM1676648</strain>
        <tissue evidence="2">Polyp</tissue>
    </source>
</reference>
<dbReference type="AlphaFoldDB" id="A0A9W9ZI68"/>
<proteinExistence type="predicted"/>
<evidence type="ECO:0000313" key="2">
    <source>
        <dbReference type="EMBL" id="KAJ7382203.1"/>
    </source>
</evidence>
<dbReference type="EMBL" id="MU825933">
    <property type="protein sequence ID" value="KAJ7382203.1"/>
    <property type="molecule type" value="Genomic_DNA"/>
</dbReference>
<sequence>MGSKLDQTVQPHVRYAVEWLFWRQSNNLQRSFLTWRRRFGLAWLGPLPPGELWHGKLVKVQWTASENTRAETPVAAFRSADVSTAYSWFSRRFFDWCSNKSADRATWRLGAADRPLKPAAGPRKGATRRIEGDIFDSRGGLRASPQGNLPLRPDAARSRASRPGPQPPGRGSSQSGASGQGTHRRKRGSSAGGRGGQAS</sequence>
<protein>
    <submittedName>
        <fullName evidence="2">Uncharacterized protein</fullName>
    </submittedName>
</protein>
<organism evidence="2 3">
    <name type="scientific">Desmophyllum pertusum</name>
    <dbReference type="NCBI Taxonomy" id="174260"/>
    <lineage>
        <taxon>Eukaryota</taxon>
        <taxon>Metazoa</taxon>
        <taxon>Cnidaria</taxon>
        <taxon>Anthozoa</taxon>
        <taxon>Hexacorallia</taxon>
        <taxon>Scleractinia</taxon>
        <taxon>Caryophylliina</taxon>
        <taxon>Caryophylliidae</taxon>
        <taxon>Desmophyllum</taxon>
    </lineage>
</organism>
<evidence type="ECO:0000313" key="3">
    <source>
        <dbReference type="Proteomes" id="UP001163046"/>
    </source>
</evidence>
<keyword evidence="3" id="KW-1185">Reference proteome</keyword>
<name>A0A9W9ZI68_9CNID</name>
<feature type="region of interest" description="Disordered" evidence="1">
    <location>
        <begin position="114"/>
        <end position="199"/>
    </location>
</feature>
<comment type="caution">
    <text evidence="2">The sequence shown here is derived from an EMBL/GenBank/DDBJ whole genome shotgun (WGS) entry which is preliminary data.</text>
</comment>
<evidence type="ECO:0000256" key="1">
    <source>
        <dbReference type="SAM" id="MobiDB-lite"/>
    </source>
</evidence>
<gene>
    <name evidence="2" type="ORF">OS493_036402</name>
</gene>
<feature type="compositionally biased region" description="Low complexity" evidence="1">
    <location>
        <begin position="169"/>
        <end position="181"/>
    </location>
</feature>
<accession>A0A9W9ZI68</accession>